<dbReference type="InterPro" id="IPR029045">
    <property type="entry name" value="ClpP/crotonase-like_dom_sf"/>
</dbReference>
<dbReference type="PATRIC" id="fig|1234595.3.peg.2849"/>
<proteinExistence type="predicted"/>
<dbReference type="RefSeq" id="WP_008603811.1">
    <property type="nucleotide sequence ID" value="NZ_AMRV01000015.1"/>
</dbReference>
<keyword evidence="2" id="KW-1185">Reference proteome</keyword>
<evidence type="ECO:0000313" key="2">
    <source>
        <dbReference type="Proteomes" id="UP000011717"/>
    </source>
</evidence>
<reference evidence="1 2" key="1">
    <citation type="journal article" date="2013" name="Genome Announc.">
        <title>Draft Genome Sequence of Strain JLT2015T, Belonging to the Family Sphingomonadaceae of the Alphaproteobacteria.</title>
        <authorList>
            <person name="Tang K."/>
            <person name="Liu K."/>
            <person name="Li S."/>
            <person name="Jiao N."/>
        </authorList>
    </citation>
    <scope>NUCLEOTIDE SEQUENCE [LARGE SCALE GENOMIC DNA]</scope>
    <source>
        <strain evidence="1 2">JLT2015</strain>
    </source>
</reference>
<protein>
    <recommendedName>
        <fullName evidence="3">Peptidase S14</fullName>
    </recommendedName>
</protein>
<evidence type="ECO:0000313" key="1">
    <source>
        <dbReference type="EMBL" id="EMD81799.1"/>
    </source>
</evidence>
<dbReference type="InterPro" id="IPR023562">
    <property type="entry name" value="ClpP/TepA"/>
</dbReference>
<comment type="caution">
    <text evidence="1">The sequence shown here is derived from an EMBL/GenBank/DDBJ whole genome shotgun (WGS) entry which is preliminary data.</text>
</comment>
<dbReference type="Proteomes" id="UP000011717">
    <property type="component" value="Unassembled WGS sequence"/>
</dbReference>
<dbReference type="Gene3D" id="3.90.226.10">
    <property type="entry name" value="2-enoyl-CoA Hydratase, Chain A, domain 1"/>
    <property type="match status" value="1"/>
</dbReference>
<dbReference type="OrthoDB" id="7059145at2"/>
<accession>M2T5P1</accession>
<organism evidence="1 2">
    <name type="scientific">Pacificimonas flava</name>
    <dbReference type="NCBI Taxonomy" id="1234595"/>
    <lineage>
        <taxon>Bacteria</taxon>
        <taxon>Pseudomonadati</taxon>
        <taxon>Pseudomonadota</taxon>
        <taxon>Alphaproteobacteria</taxon>
        <taxon>Sphingomonadales</taxon>
        <taxon>Sphingosinicellaceae</taxon>
        <taxon>Pacificimonas</taxon>
    </lineage>
</organism>
<name>M2T5P1_9SPHN</name>
<gene>
    <name evidence="1" type="ORF">C725_2847</name>
</gene>
<dbReference type="Pfam" id="PF00574">
    <property type="entry name" value="CLP_protease"/>
    <property type="match status" value="1"/>
</dbReference>
<dbReference type="EMBL" id="AMRV01000015">
    <property type="protein sequence ID" value="EMD81799.1"/>
    <property type="molecule type" value="Genomic_DNA"/>
</dbReference>
<dbReference type="AlphaFoldDB" id="M2T5P1"/>
<sequence length="186" mass="20185">MSDEDRSRVLSATQIRLIGAVDEAMYSSFRSQLAASPTEGALVIAITTLGGNPEVARAMGDDVRLLSETGRQMMMVGKSAVYSAGATFMASFPIKDRYLTANSSLLLHERQMSKTVTLNGPLRSCTAQLNATLNEIKHSIEIEEAGFRALVEGSDITFKELQEKAPRNWYVGAEEALERGLIAGII</sequence>
<dbReference type="SUPFAM" id="SSF52096">
    <property type="entry name" value="ClpP/crotonase"/>
    <property type="match status" value="1"/>
</dbReference>
<evidence type="ECO:0008006" key="3">
    <source>
        <dbReference type="Google" id="ProtNLM"/>
    </source>
</evidence>